<comment type="similarity">
    <text evidence="2">Belongs to the aerobic coproporphyrinogen-III oxidase family.</text>
</comment>
<reference evidence="7 8" key="1">
    <citation type="submission" date="2016-12" db="EMBL/GenBank/DDBJ databases">
        <title>The draft genome sequence of Actinophytocola sp. 11-183.</title>
        <authorList>
            <person name="Wang W."/>
            <person name="Yuan L."/>
        </authorList>
    </citation>
    <scope>NUCLEOTIDE SEQUENCE [LARGE SCALE GENOMIC DNA]</scope>
    <source>
        <strain evidence="7 8">11-183</strain>
    </source>
</reference>
<evidence type="ECO:0000313" key="7">
    <source>
        <dbReference type="EMBL" id="OLF15510.1"/>
    </source>
</evidence>
<dbReference type="GO" id="GO:0005737">
    <property type="term" value="C:cytoplasm"/>
    <property type="evidence" value="ECO:0007669"/>
    <property type="project" value="TreeGrafter"/>
</dbReference>
<evidence type="ECO:0000256" key="3">
    <source>
        <dbReference type="ARBA" id="ARBA00011738"/>
    </source>
</evidence>
<dbReference type="RefSeq" id="WP_075127523.1">
    <property type="nucleotide sequence ID" value="NZ_MSIE01000040.1"/>
</dbReference>
<dbReference type="PIRSF" id="PIRSF000166">
    <property type="entry name" value="Coproporphyri_ox"/>
    <property type="match status" value="1"/>
</dbReference>
<organism evidence="7 8">
    <name type="scientific">Actinophytocola xanthii</name>
    <dbReference type="NCBI Taxonomy" id="1912961"/>
    <lineage>
        <taxon>Bacteria</taxon>
        <taxon>Bacillati</taxon>
        <taxon>Actinomycetota</taxon>
        <taxon>Actinomycetes</taxon>
        <taxon>Pseudonocardiales</taxon>
        <taxon>Pseudonocardiaceae</taxon>
    </lineage>
</organism>
<dbReference type="SUPFAM" id="SSF102886">
    <property type="entry name" value="Coproporphyrinogen III oxidase"/>
    <property type="match status" value="1"/>
</dbReference>
<name>A0A1Q8CMD0_9PSEU</name>
<dbReference type="GO" id="GO:0006782">
    <property type="term" value="P:protoporphyrinogen IX biosynthetic process"/>
    <property type="evidence" value="ECO:0007669"/>
    <property type="project" value="TreeGrafter"/>
</dbReference>
<comment type="subunit">
    <text evidence="3">Homodimer.</text>
</comment>
<dbReference type="EC" id="1.3.3.3" evidence="4"/>
<dbReference type="EMBL" id="MSIE01000040">
    <property type="protein sequence ID" value="OLF15510.1"/>
    <property type="molecule type" value="Genomic_DNA"/>
</dbReference>
<dbReference type="InterPro" id="IPR018375">
    <property type="entry name" value="Coprogen_oxidase_CS"/>
</dbReference>
<dbReference type="STRING" id="1912961.BU204_21540"/>
<gene>
    <name evidence="7" type="ORF">BU204_21540</name>
</gene>
<sequence>MTFTDAIAELLFGEQSRLVAAFEEYDGGAPFRRDPWQRAGFGRGRVCLLEGGRVFERAGVNVSSVAGSAVPATISEARPELAGQPYRATGISMVLHPLNPHAPSFHANLRYLEAGEAWWFGGGMDLTPVYGFEEDAVHFHRVLRDWCARHPVADHPAWKAACDDYFTIPHRGEMRGVGGVFFDGLTGGDRGAYRDLLVDGLASILPAYLPVLDRRRGLPYGERERRWQQLRRGRYVEFNLVYDRGTLFGLQTGGNIEAILISMPPVAGWAYDVRPEPGTPEAEVARFLRPRDWAGSEVAV</sequence>
<dbReference type="Proteomes" id="UP000185596">
    <property type="component" value="Unassembled WGS sequence"/>
</dbReference>
<evidence type="ECO:0000256" key="2">
    <source>
        <dbReference type="ARBA" id="ARBA00010644"/>
    </source>
</evidence>
<dbReference type="PROSITE" id="PS01021">
    <property type="entry name" value="COPROGEN_OXIDASE"/>
    <property type="match status" value="1"/>
</dbReference>
<evidence type="ECO:0000313" key="8">
    <source>
        <dbReference type="Proteomes" id="UP000185596"/>
    </source>
</evidence>
<evidence type="ECO:0000256" key="6">
    <source>
        <dbReference type="ARBA" id="ARBA00023244"/>
    </source>
</evidence>
<dbReference type="GO" id="GO:0004109">
    <property type="term" value="F:coproporphyrinogen oxidase activity"/>
    <property type="evidence" value="ECO:0007669"/>
    <property type="project" value="UniProtKB-EC"/>
</dbReference>
<evidence type="ECO:0000256" key="5">
    <source>
        <dbReference type="ARBA" id="ARBA00023002"/>
    </source>
</evidence>
<evidence type="ECO:0000256" key="1">
    <source>
        <dbReference type="ARBA" id="ARBA00005168"/>
    </source>
</evidence>
<dbReference type="PANTHER" id="PTHR10755:SF0">
    <property type="entry name" value="OXYGEN-DEPENDENT COPROPORPHYRINOGEN-III OXIDASE, MITOCHONDRIAL"/>
    <property type="match status" value="1"/>
</dbReference>
<protein>
    <recommendedName>
        <fullName evidence="4">coproporphyrinogen oxidase</fullName>
        <ecNumber evidence="4">1.3.3.3</ecNumber>
    </recommendedName>
</protein>
<dbReference type="NCBIfam" id="NF003727">
    <property type="entry name" value="PRK05330.1"/>
    <property type="match status" value="1"/>
</dbReference>
<keyword evidence="8" id="KW-1185">Reference proteome</keyword>
<keyword evidence="5" id="KW-0560">Oxidoreductase</keyword>
<comment type="pathway">
    <text evidence="1">Porphyrin-containing compound metabolism; protoporphyrin-IX biosynthesis; protoporphyrinogen-IX from coproporphyrinogen-III (O2 route): step 1/1.</text>
</comment>
<dbReference type="Gene3D" id="3.40.1500.10">
    <property type="entry name" value="Coproporphyrinogen III oxidase, aerobic"/>
    <property type="match status" value="1"/>
</dbReference>
<dbReference type="AlphaFoldDB" id="A0A1Q8CMD0"/>
<keyword evidence="6" id="KW-0627">Porphyrin biosynthesis</keyword>
<dbReference type="InterPro" id="IPR001260">
    <property type="entry name" value="Coprogen_oxidase_aer"/>
</dbReference>
<proteinExistence type="inferred from homology"/>
<dbReference type="PRINTS" id="PR00073">
    <property type="entry name" value="COPRGNOXDASE"/>
</dbReference>
<comment type="caution">
    <text evidence="7">The sequence shown here is derived from an EMBL/GenBank/DDBJ whole genome shotgun (WGS) entry which is preliminary data.</text>
</comment>
<dbReference type="PANTHER" id="PTHR10755">
    <property type="entry name" value="COPROPORPHYRINOGEN III OXIDASE, MITOCHONDRIAL"/>
    <property type="match status" value="1"/>
</dbReference>
<dbReference type="OrthoDB" id="9777553at2"/>
<dbReference type="InterPro" id="IPR036406">
    <property type="entry name" value="Coprogen_oxidase_aer_sf"/>
</dbReference>
<accession>A0A1Q8CMD0</accession>
<dbReference type="Pfam" id="PF01218">
    <property type="entry name" value="Coprogen_oxidas"/>
    <property type="match status" value="1"/>
</dbReference>
<evidence type="ECO:0000256" key="4">
    <source>
        <dbReference type="ARBA" id="ARBA00012869"/>
    </source>
</evidence>